<reference evidence="1 2" key="1">
    <citation type="submission" date="2019-03" db="EMBL/GenBank/DDBJ databases">
        <title>Genomic Encyclopedia of Archaeal and Bacterial Type Strains, Phase II (KMG-II): from individual species to whole genera.</title>
        <authorList>
            <person name="Goeker M."/>
        </authorList>
    </citation>
    <scope>NUCLEOTIDE SEQUENCE [LARGE SCALE GENOMIC DNA]</scope>
    <source>
        <strain evidence="1 2">DSM 24782</strain>
    </source>
</reference>
<organism evidence="1 2">
    <name type="scientific">Amnibacterium kyonggiense</name>
    <dbReference type="NCBI Taxonomy" id="595671"/>
    <lineage>
        <taxon>Bacteria</taxon>
        <taxon>Bacillati</taxon>
        <taxon>Actinomycetota</taxon>
        <taxon>Actinomycetes</taxon>
        <taxon>Micrococcales</taxon>
        <taxon>Microbacteriaceae</taxon>
        <taxon>Amnibacterium</taxon>
    </lineage>
</organism>
<name>A0A4R7FMK3_9MICO</name>
<sequence>MSTTRTRERDQALGTAISLGELPELSATDRVALRLGVALILRAQRHAELQERAEQARRTGVAGLAAAARTTAFERRHPAGPTW</sequence>
<comment type="caution">
    <text evidence="1">The sequence shown here is derived from an EMBL/GenBank/DDBJ whole genome shotgun (WGS) entry which is preliminary data.</text>
</comment>
<evidence type="ECO:0000313" key="1">
    <source>
        <dbReference type="EMBL" id="TDS77673.1"/>
    </source>
</evidence>
<gene>
    <name evidence="1" type="ORF">CLV52_2632</name>
</gene>
<protein>
    <submittedName>
        <fullName evidence="1">Uncharacterized protein</fullName>
    </submittedName>
</protein>
<dbReference type="EMBL" id="SOAM01000002">
    <property type="protein sequence ID" value="TDS77673.1"/>
    <property type="molecule type" value="Genomic_DNA"/>
</dbReference>
<keyword evidence="2" id="KW-1185">Reference proteome</keyword>
<proteinExistence type="predicted"/>
<dbReference type="OrthoDB" id="9959375at2"/>
<evidence type="ECO:0000313" key="2">
    <source>
        <dbReference type="Proteomes" id="UP000295344"/>
    </source>
</evidence>
<dbReference type="AlphaFoldDB" id="A0A4R7FMK3"/>
<dbReference type="Proteomes" id="UP000295344">
    <property type="component" value="Unassembled WGS sequence"/>
</dbReference>
<dbReference type="RefSeq" id="WP_133766713.1">
    <property type="nucleotide sequence ID" value="NZ_BAAARP010000004.1"/>
</dbReference>
<accession>A0A4R7FMK3</accession>